<reference evidence="2 3" key="1">
    <citation type="submission" date="2020-03" db="EMBL/GenBank/DDBJ databases">
        <authorList>
            <person name="Kim M.K."/>
        </authorList>
    </citation>
    <scope>NUCLEOTIDE SEQUENCE [LARGE SCALE GENOMIC DNA]</scope>
    <source>
        <strain evidence="2 3">BT328</strain>
    </source>
</reference>
<dbReference type="InterPro" id="IPR008538">
    <property type="entry name" value="Uma2"/>
</dbReference>
<dbReference type="CDD" id="cd06260">
    <property type="entry name" value="DUF820-like"/>
    <property type="match status" value="1"/>
</dbReference>
<dbReference type="InterPro" id="IPR012296">
    <property type="entry name" value="Nuclease_put_TT1808"/>
</dbReference>
<dbReference type="InterPro" id="IPR011335">
    <property type="entry name" value="Restrct_endonuc-II-like"/>
</dbReference>
<dbReference type="EMBL" id="CP050063">
    <property type="protein sequence ID" value="QIP17680.1"/>
    <property type="molecule type" value="Genomic_DNA"/>
</dbReference>
<dbReference type="PANTHER" id="PTHR34107">
    <property type="entry name" value="SLL0198 PROTEIN-RELATED"/>
    <property type="match status" value="1"/>
</dbReference>
<dbReference type="SUPFAM" id="SSF52980">
    <property type="entry name" value="Restriction endonuclease-like"/>
    <property type="match status" value="1"/>
</dbReference>
<evidence type="ECO:0000259" key="1">
    <source>
        <dbReference type="Pfam" id="PF05685"/>
    </source>
</evidence>
<feature type="domain" description="Putative restriction endonuclease" evidence="1">
    <location>
        <begin position="18"/>
        <end position="189"/>
    </location>
</feature>
<dbReference type="AlphaFoldDB" id="A0A6G9AZ39"/>
<evidence type="ECO:0000313" key="2">
    <source>
        <dbReference type="EMBL" id="QIP17680.1"/>
    </source>
</evidence>
<dbReference type="Pfam" id="PF05685">
    <property type="entry name" value="Uma2"/>
    <property type="match status" value="1"/>
</dbReference>
<name>A0A6G9AZ39_9BACT</name>
<evidence type="ECO:0000313" key="3">
    <source>
        <dbReference type="Proteomes" id="UP000501802"/>
    </source>
</evidence>
<keyword evidence="2" id="KW-0378">Hydrolase</keyword>
<dbReference type="Proteomes" id="UP000501802">
    <property type="component" value="Chromosome"/>
</dbReference>
<accession>A0A6G9AZ39</accession>
<keyword evidence="2" id="KW-0540">Nuclease</keyword>
<organism evidence="2 3">
    <name type="scientific">Spirosoma aureum</name>
    <dbReference type="NCBI Taxonomy" id="2692134"/>
    <lineage>
        <taxon>Bacteria</taxon>
        <taxon>Pseudomonadati</taxon>
        <taxon>Bacteroidota</taxon>
        <taxon>Cytophagia</taxon>
        <taxon>Cytophagales</taxon>
        <taxon>Cytophagaceae</taxon>
        <taxon>Spirosoma</taxon>
    </lineage>
</organism>
<keyword evidence="2" id="KW-0255">Endonuclease</keyword>
<protein>
    <submittedName>
        <fullName evidence="2">Uma2 family endonuclease</fullName>
    </submittedName>
</protein>
<dbReference type="KEGG" id="spib:G8759_05605"/>
<gene>
    <name evidence="2" type="ORF">G8759_05605</name>
</gene>
<dbReference type="PANTHER" id="PTHR34107:SF1">
    <property type="entry name" value="SLL0198 PROTEIN"/>
    <property type="match status" value="1"/>
</dbReference>
<keyword evidence="3" id="KW-1185">Reference proteome</keyword>
<dbReference type="GO" id="GO:0004519">
    <property type="term" value="F:endonuclease activity"/>
    <property type="evidence" value="ECO:0007669"/>
    <property type="project" value="UniProtKB-KW"/>
</dbReference>
<proteinExistence type="predicted"/>
<sequence>MQAITLTIPPNLNVFSDDELYAFCLANPELHIERDETGHIIIMPPTGLESSFTNNDLQTEVSIWNRKTKSGRVSDSNGGYTLPDRSMRAPDVGWVSKERLMSVLPEELKKFAHICPDFVIEVRSESDNLTELQAKMDKWLQNGVRLGWLVDPQSKTTTIYRPDQEPEEKPFTETLSGENVLVGFTLNVQEVLTY</sequence>
<dbReference type="Gene3D" id="3.90.1570.10">
    <property type="entry name" value="tt1808, chain A"/>
    <property type="match status" value="1"/>
</dbReference>